<protein>
    <submittedName>
        <fullName evidence="2">DUF3631 domain-containing protein</fullName>
    </submittedName>
</protein>
<dbReference type="Proteomes" id="UP001177341">
    <property type="component" value="Unassembled WGS sequence"/>
</dbReference>
<keyword evidence="3" id="KW-1185">Reference proteome</keyword>
<dbReference type="Pfam" id="PF12307">
    <property type="entry name" value="DUF3631"/>
    <property type="match status" value="1"/>
</dbReference>
<gene>
    <name evidence="2" type="ORF">Q8W30_15400</name>
</gene>
<evidence type="ECO:0000259" key="1">
    <source>
        <dbReference type="Pfam" id="PF12307"/>
    </source>
</evidence>
<accession>A0ABT9EYD0</accession>
<dbReference type="RefSeq" id="WP_305451105.1">
    <property type="nucleotide sequence ID" value="NZ_JAUYVO010000012.1"/>
</dbReference>
<feature type="domain" description="DUF3631" evidence="1">
    <location>
        <begin position="178"/>
        <end position="350"/>
    </location>
</feature>
<reference evidence="2" key="1">
    <citation type="submission" date="2023-07" db="EMBL/GenBank/DDBJ databases">
        <title>Genome content predicts the carbon catabolic preferences of heterotrophic bacteria.</title>
        <authorList>
            <person name="Gralka M."/>
        </authorList>
    </citation>
    <scope>NUCLEOTIDE SEQUENCE</scope>
    <source>
        <strain evidence="2">5G01</strain>
    </source>
</reference>
<sequence>MSFEELEPWDAPVNIEPIANQIENLLVTHCVMTDQERVATTLWIISSYCNNSFRIFPRLTVISPERRCGKSTLLEVIEAVTKNALLTSNLSTAVLYRLTETTKPTLIIDEADTFIKNSDPQMKGVLNGGHNKSQAKVLRCEGDNHTVKVYDAWFPIVLASIGTLYDTIMDRSITINLIRKKPSESVMPPPQDLKAESLEIRQKILKWANDESTNIESNIHRPAYKGNDRATDNWTPLFTIAREISEHWFNKCEHAYHLLMHEVEMELPTLLLSDIRESFKKWKSERISSSELLNLIKQDETAPWESERLTAAKMASTLKPYGIKPSDIRFGKKVLRGYSQSQFTDAFERYLPRAPY</sequence>
<comment type="caution">
    <text evidence="2">The sequence shown here is derived from an EMBL/GenBank/DDBJ whole genome shotgun (WGS) entry which is preliminary data.</text>
</comment>
<organism evidence="2 3">
    <name type="scientific">Neptunomonas phycophila</name>
    <dbReference type="NCBI Taxonomy" id="1572645"/>
    <lineage>
        <taxon>Bacteria</taxon>
        <taxon>Pseudomonadati</taxon>
        <taxon>Pseudomonadota</taxon>
        <taxon>Gammaproteobacteria</taxon>
        <taxon>Oceanospirillales</taxon>
        <taxon>Oceanospirillaceae</taxon>
        <taxon>Neptunomonas</taxon>
    </lineage>
</organism>
<evidence type="ECO:0000313" key="2">
    <source>
        <dbReference type="EMBL" id="MDP2523957.1"/>
    </source>
</evidence>
<dbReference type="InterPro" id="IPR022081">
    <property type="entry name" value="DUF3631"/>
</dbReference>
<proteinExistence type="predicted"/>
<dbReference type="EMBL" id="JAUYVO010000012">
    <property type="protein sequence ID" value="MDP2523957.1"/>
    <property type="molecule type" value="Genomic_DNA"/>
</dbReference>
<evidence type="ECO:0000313" key="3">
    <source>
        <dbReference type="Proteomes" id="UP001177341"/>
    </source>
</evidence>
<name>A0ABT9EYD0_9GAMM</name>